<feature type="domain" description="N-acetyltransferase" evidence="1">
    <location>
        <begin position="160"/>
        <end position="293"/>
    </location>
</feature>
<reference evidence="2" key="1">
    <citation type="submission" date="2021-01" db="EMBL/GenBank/DDBJ databases">
        <title>Modified the classification status of verrucomicrobia.</title>
        <authorList>
            <person name="Feng X."/>
        </authorList>
    </citation>
    <scope>NUCLEOTIDE SEQUENCE</scope>
    <source>
        <strain evidence="2">_KCTC 22039</strain>
    </source>
</reference>
<evidence type="ECO:0000313" key="3">
    <source>
        <dbReference type="Proteomes" id="UP000624703"/>
    </source>
</evidence>
<dbReference type="Pfam" id="PF00583">
    <property type="entry name" value="Acetyltransf_1"/>
    <property type="match status" value="1"/>
</dbReference>
<dbReference type="RefSeq" id="WP_200309521.1">
    <property type="nucleotide sequence ID" value="NZ_JAENIM010000007.1"/>
</dbReference>
<dbReference type="Proteomes" id="UP000624703">
    <property type="component" value="Unassembled WGS sequence"/>
</dbReference>
<dbReference type="InterPro" id="IPR000182">
    <property type="entry name" value="GNAT_dom"/>
</dbReference>
<sequence length="303" mass="33803">MHCHPAGILFDRVMQTKPAGYEIRVMKKCELAQAIDWAAAEGWNPGLHDLQSFWAADSTGFLMGFLDGEPIASISAVKYGDSFAFVGFYIVKQEHRGSGYGLQLWHAAMESLGKRVLGLDGVVEQQENYKKSGFQLAYRNVRYQGKTGVEFPVPLIDMSAVMVPANEVDFTALHAYDRQFFPADRQAFLQSWISADDSEFLCVSQDGEISGFGGVRKCRDGYKIGPLYAERSEIAESILDQLLRGLPAGENFYLDVPEPNMFAVQLAESLGMQVVFETARMYRGAMPMVDFFRLYGVTSFELG</sequence>
<dbReference type="AlphaFoldDB" id="A0A8J7MAW8"/>
<dbReference type="Gene3D" id="3.40.630.30">
    <property type="match status" value="1"/>
</dbReference>
<name>A0A8J7MAW8_9BACT</name>
<dbReference type="GO" id="GO:0016747">
    <property type="term" value="F:acyltransferase activity, transferring groups other than amino-acyl groups"/>
    <property type="evidence" value="ECO:0007669"/>
    <property type="project" value="InterPro"/>
</dbReference>
<dbReference type="PANTHER" id="PTHR47237">
    <property type="entry name" value="SLL0310 PROTEIN"/>
    <property type="match status" value="1"/>
</dbReference>
<gene>
    <name evidence="2" type="ORF">JIN82_00165</name>
</gene>
<keyword evidence="3" id="KW-1185">Reference proteome</keyword>
<evidence type="ECO:0000259" key="1">
    <source>
        <dbReference type="PROSITE" id="PS51186"/>
    </source>
</evidence>
<dbReference type="InterPro" id="IPR016181">
    <property type="entry name" value="Acyl_CoA_acyltransferase"/>
</dbReference>
<dbReference type="SUPFAM" id="SSF55729">
    <property type="entry name" value="Acyl-CoA N-acyltransferases (Nat)"/>
    <property type="match status" value="1"/>
</dbReference>
<evidence type="ECO:0000313" key="2">
    <source>
        <dbReference type="EMBL" id="MBK1789559.1"/>
    </source>
</evidence>
<organism evidence="2 3">
    <name type="scientific">Persicirhabdus sediminis</name>
    <dbReference type="NCBI Taxonomy" id="454144"/>
    <lineage>
        <taxon>Bacteria</taxon>
        <taxon>Pseudomonadati</taxon>
        <taxon>Verrucomicrobiota</taxon>
        <taxon>Verrucomicrobiia</taxon>
        <taxon>Verrucomicrobiales</taxon>
        <taxon>Verrucomicrobiaceae</taxon>
        <taxon>Persicirhabdus</taxon>
    </lineage>
</organism>
<proteinExistence type="predicted"/>
<protein>
    <submittedName>
        <fullName evidence="2">GNAT family N-acetyltransferase</fullName>
    </submittedName>
</protein>
<dbReference type="EMBL" id="JAENIM010000007">
    <property type="protein sequence ID" value="MBK1789559.1"/>
    <property type="molecule type" value="Genomic_DNA"/>
</dbReference>
<dbReference type="Pfam" id="PF18014">
    <property type="entry name" value="Acetyltransf_18"/>
    <property type="match status" value="1"/>
</dbReference>
<dbReference type="PROSITE" id="PS51186">
    <property type="entry name" value="GNAT"/>
    <property type="match status" value="2"/>
</dbReference>
<dbReference type="InterPro" id="IPR052729">
    <property type="entry name" value="Acyl/Acetyltrans_Enzymes"/>
</dbReference>
<comment type="caution">
    <text evidence="2">The sequence shown here is derived from an EMBL/GenBank/DDBJ whole genome shotgun (WGS) entry which is preliminary data.</text>
</comment>
<dbReference type="InterPro" id="IPR041496">
    <property type="entry name" value="YitH/HolE_GNAT"/>
</dbReference>
<feature type="domain" description="N-acetyltransferase" evidence="1">
    <location>
        <begin position="21"/>
        <end position="156"/>
    </location>
</feature>
<dbReference type="CDD" id="cd04301">
    <property type="entry name" value="NAT_SF"/>
    <property type="match status" value="1"/>
</dbReference>
<dbReference type="Gene3D" id="3.40.630.90">
    <property type="match status" value="1"/>
</dbReference>
<dbReference type="PANTHER" id="PTHR47237:SF1">
    <property type="entry name" value="SLL0310 PROTEIN"/>
    <property type="match status" value="1"/>
</dbReference>
<accession>A0A8J7MAW8</accession>